<proteinExistence type="predicted"/>
<keyword evidence="2" id="KW-1185">Reference proteome</keyword>
<evidence type="ECO:0000313" key="1">
    <source>
        <dbReference type="EMBL" id="QSQ19160.1"/>
    </source>
</evidence>
<accession>A0ABX7NK55</accession>
<dbReference type="PROSITE" id="PS51257">
    <property type="entry name" value="PROKAR_LIPOPROTEIN"/>
    <property type="match status" value="1"/>
</dbReference>
<sequence length="209" mass="22920">MKRTNTWMMVCAFGLMVGCGGPLEEEAAPPEVPEGQEQEELFTQTIVRQLADGTMTQETTFITRKEQLAQLAEREALLKSLGKGVTQQDLDDLVTDGSCAGSSLWLFDQTNLAGRQLCLYKQAGASQGWLSLTSIIRYFDGVGSIYTWSGAVRSLWAGQHPGSLLCCTSTLCYSDFGQNFVAYEKIPVTVVTPPLGGTRRLNQAYLYNP</sequence>
<dbReference type="Proteomes" id="UP000662747">
    <property type="component" value="Chromosome"/>
</dbReference>
<reference evidence="1 2" key="1">
    <citation type="submission" date="2021-02" db="EMBL/GenBank/DDBJ databases">
        <title>De Novo genome assembly of isolated myxobacteria.</title>
        <authorList>
            <person name="Stevens D.C."/>
        </authorList>
    </citation>
    <scope>NUCLEOTIDE SEQUENCE [LARGE SCALE GENOMIC DNA]</scope>
    <source>
        <strain evidence="2">SCPEA02</strain>
    </source>
</reference>
<dbReference type="EMBL" id="CP071090">
    <property type="protein sequence ID" value="QSQ19160.1"/>
    <property type="molecule type" value="Genomic_DNA"/>
</dbReference>
<gene>
    <name evidence="1" type="ORF">JY651_27855</name>
</gene>
<evidence type="ECO:0000313" key="2">
    <source>
        <dbReference type="Proteomes" id="UP000662747"/>
    </source>
</evidence>
<protein>
    <recommendedName>
        <fullName evidence="3">Lipoprotein</fullName>
    </recommendedName>
</protein>
<evidence type="ECO:0008006" key="3">
    <source>
        <dbReference type="Google" id="ProtNLM"/>
    </source>
</evidence>
<organism evidence="1 2">
    <name type="scientific">Pyxidicoccus parkwayensis</name>
    <dbReference type="NCBI Taxonomy" id="2813578"/>
    <lineage>
        <taxon>Bacteria</taxon>
        <taxon>Pseudomonadati</taxon>
        <taxon>Myxococcota</taxon>
        <taxon>Myxococcia</taxon>
        <taxon>Myxococcales</taxon>
        <taxon>Cystobacterineae</taxon>
        <taxon>Myxococcaceae</taxon>
        <taxon>Pyxidicoccus</taxon>
    </lineage>
</organism>
<dbReference type="RefSeq" id="WP_206720748.1">
    <property type="nucleotide sequence ID" value="NZ_CP071090.1"/>
</dbReference>
<name>A0ABX7NK55_9BACT</name>